<accession>A0ABM6QW86</accession>
<proteinExistence type="predicted"/>
<keyword evidence="3" id="KW-1185">Reference proteome</keyword>
<feature type="region of interest" description="Disordered" evidence="1">
    <location>
        <begin position="46"/>
        <end position="67"/>
    </location>
</feature>
<protein>
    <recommendedName>
        <fullName evidence="4">DUF1534 domain-containing protein</fullName>
    </recommendedName>
</protein>
<evidence type="ECO:0000313" key="2">
    <source>
        <dbReference type="EMBL" id="AUO45524.1"/>
    </source>
</evidence>
<organism evidence="2 3">
    <name type="scientific">Pseudomonas ogarae (strain DSM 112162 / CECT 30235 / F113)</name>
    <dbReference type="NCBI Taxonomy" id="1114970"/>
    <lineage>
        <taxon>Bacteria</taxon>
        <taxon>Pseudomonadati</taxon>
        <taxon>Pseudomonadota</taxon>
        <taxon>Gammaproteobacteria</taxon>
        <taxon>Pseudomonadales</taxon>
        <taxon>Pseudomonadaceae</taxon>
        <taxon>Pseudomonas</taxon>
    </lineage>
</organism>
<dbReference type="EMBL" id="CP025738">
    <property type="protein sequence ID" value="AUO45524.1"/>
    <property type="molecule type" value="Genomic_DNA"/>
</dbReference>
<evidence type="ECO:0008006" key="4">
    <source>
        <dbReference type="Google" id="ProtNLM"/>
    </source>
</evidence>
<reference evidence="2 3" key="1">
    <citation type="submission" date="2018-01" db="EMBL/GenBank/DDBJ databases">
        <title>Tropical forage species Digitaria eriantha prevents oxidative stress under low temperature conditions by the incorporation of polyhydroxybutyrate-producing endophytic bacteria.</title>
        <authorList>
            <person name="Stritzler M."/>
            <person name="Ayub N."/>
        </authorList>
    </citation>
    <scope>NUCLEOTIDE SEQUENCE [LARGE SCALE GENOMIC DNA]</scope>
    <source>
        <strain evidence="2 3">FR1</strain>
    </source>
</reference>
<evidence type="ECO:0000313" key="3">
    <source>
        <dbReference type="Proteomes" id="UP000235315"/>
    </source>
</evidence>
<gene>
    <name evidence="2" type="ORF">C1C98_08675</name>
</gene>
<dbReference type="Proteomes" id="UP000235315">
    <property type="component" value="Chromosome"/>
</dbReference>
<evidence type="ECO:0000256" key="1">
    <source>
        <dbReference type="SAM" id="MobiDB-lite"/>
    </source>
</evidence>
<sequence>MVRGLSPAIGSRLWEQSLLAKQAPRFLDDRIAFIAGKPCSHINSFITRQSHQQPHRALSSTSRSAEG</sequence>
<name>A0ABM6QW86_PSEO1</name>